<proteinExistence type="predicted"/>
<evidence type="ECO:0000313" key="5">
    <source>
        <dbReference type="EMBL" id="ESO96941.1"/>
    </source>
</evidence>
<evidence type="ECO:0000259" key="4">
    <source>
        <dbReference type="Pfam" id="PF25899"/>
    </source>
</evidence>
<feature type="signal peptide" evidence="2">
    <location>
        <begin position="1"/>
        <end position="21"/>
    </location>
</feature>
<evidence type="ECO:0000256" key="1">
    <source>
        <dbReference type="SAM" id="Phobius"/>
    </source>
</evidence>
<keyword evidence="2" id="KW-0732">Signal</keyword>
<evidence type="ECO:0000313" key="6">
    <source>
        <dbReference type="Proteomes" id="UP000030746"/>
    </source>
</evidence>
<keyword evidence="6" id="KW-1185">Reference proteome</keyword>
<dbReference type="Pfam" id="PF25898">
    <property type="entry name" value="LolA_2nd_metazoa"/>
    <property type="match status" value="2"/>
</dbReference>
<dbReference type="STRING" id="225164.V4AT95"/>
<sequence length="661" mass="74427">MAANKLLLSGVLWYMVQLSLQAGTPNLSICDPQDFANRAKKQQAISQPVLPEAFSVRIECNIVSSKQTIDMKQYYDGPNDRGTIVMYENGTVIHLIFDYANDEMLSIVDDLEGQPDCTALPLSSSPFQFLFGLKKFQNGSERISSPQSAFKFGGDIPEVFMGREVIRGINCDVWESCIYWDIDNATIHTQYYFSTSEWIDSVAKQDPVRAHVVGSSTNSTTTRKFEHYYDFTDYFEKILGDPTDIFETPHMAYCPGRNSKKSLPSIPDAFSFSSEIQDPNAFTLNYIKEYYDFNMHLFRYDFYPDANGPYGTNKLTRIHDFNTGVAYIIDSLLGNCTTTTIDASGLDAEATIGGGVRIRTKEEFFDLDGVDLQYVGLKKVRDMDCDVYTAQRTDWPPGATIASSWEWSFVSSDWMESVGTQYEFGLPAQFRIMAYDQNFDNLYNIYEYKEDRPMIWSFDISPCYSVDKRKDIQFALPGKFRNIVEPNESLFKEFILLSVIGYVAISPIRVANIEYSYTNDDVLVQFTLLDVAPMGDVTHVKEVTLDEADQLLEALINKGDLIINMDNDTFKDLETLRAKPYSLTSSGVYILGANPQKPTSSGYSSGSMAGLGIGMLIVAFLVGAGIMFLVKKFKAGTIQLPSGFSPKRFDDTEMKTEEGDK</sequence>
<organism evidence="5 6">
    <name type="scientific">Lottia gigantea</name>
    <name type="common">Giant owl limpet</name>
    <dbReference type="NCBI Taxonomy" id="225164"/>
    <lineage>
        <taxon>Eukaryota</taxon>
        <taxon>Metazoa</taxon>
        <taxon>Spiralia</taxon>
        <taxon>Lophotrochozoa</taxon>
        <taxon>Mollusca</taxon>
        <taxon>Gastropoda</taxon>
        <taxon>Patellogastropoda</taxon>
        <taxon>Lottioidea</taxon>
        <taxon>Lottiidae</taxon>
        <taxon>Lottia</taxon>
    </lineage>
</organism>
<dbReference type="GeneID" id="20248688"/>
<keyword evidence="1" id="KW-0472">Membrane</keyword>
<dbReference type="OMA" id="IGFIKEW"/>
<evidence type="ECO:0000256" key="2">
    <source>
        <dbReference type="SAM" id="SignalP"/>
    </source>
</evidence>
<reference evidence="5 6" key="1">
    <citation type="journal article" date="2013" name="Nature">
        <title>Insights into bilaterian evolution from three spiralian genomes.</title>
        <authorList>
            <person name="Simakov O."/>
            <person name="Marletaz F."/>
            <person name="Cho S.J."/>
            <person name="Edsinger-Gonzales E."/>
            <person name="Havlak P."/>
            <person name="Hellsten U."/>
            <person name="Kuo D.H."/>
            <person name="Larsson T."/>
            <person name="Lv J."/>
            <person name="Arendt D."/>
            <person name="Savage R."/>
            <person name="Osoegawa K."/>
            <person name="de Jong P."/>
            <person name="Grimwood J."/>
            <person name="Chapman J.A."/>
            <person name="Shapiro H."/>
            <person name="Aerts A."/>
            <person name="Otillar R.P."/>
            <person name="Terry A.Y."/>
            <person name="Boore J.L."/>
            <person name="Grigoriev I.V."/>
            <person name="Lindberg D.R."/>
            <person name="Seaver E.C."/>
            <person name="Weisblat D.A."/>
            <person name="Putnam N.H."/>
            <person name="Rokhsar D.S."/>
        </authorList>
    </citation>
    <scope>NUCLEOTIDE SEQUENCE [LARGE SCALE GENOMIC DNA]</scope>
</reference>
<dbReference type="PANTHER" id="PTHR36902:SF1">
    <property type="entry name" value="ENRICHED IN SURFACE-LABELED PROTEOME PROTEIN 9"/>
    <property type="match status" value="1"/>
</dbReference>
<feature type="transmembrane region" description="Helical" evidence="1">
    <location>
        <begin position="608"/>
        <end position="630"/>
    </location>
</feature>
<dbReference type="AlphaFoldDB" id="V4AT95"/>
<dbReference type="RefSeq" id="XP_009052433.1">
    <property type="nucleotide sequence ID" value="XM_009054185.1"/>
</dbReference>
<accession>V4AT95</accession>
<keyword evidence="1" id="KW-1133">Transmembrane helix</keyword>
<keyword evidence="1" id="KW-0812">Transmembrane</keyword>
<dbReference type="PANTHER" id="PTHR36902">
    <property type="entry name" value="ENRICHED IN SURFACE-LABELED PROTEOME PROTEIN 9"/>
    <property type="match status" value="1"/>
</dbReference>
<dbReference type="Proteomes" id="UP000030746">
    <property type="component" value="Unassembled WGS sequence"/>
</dbReference>
<gene>
    <name evidence="5" type="ORF">LOTGIDRAFT_231728</name>
</gene>
<feature type="domain" description="LolA-like" evidence="3">
    <location>
        <begin position="45"/>
        <end position="236"/>
    </location>
</feature>
<dbReference type="OrthoDB" id="5983572at2759"/>
<dbReference type="EMBL" id="KB201362">
    <property type="protein sequence ID" value="ESO96941.1"/>
    <property type="molecule type" value="Genomic_DNA"/>
</dbReference>
<dbReference type="CTD" id="20248688"/>
<evidence type="ECO:0000259" key="3">
    <source>
        <dbReference type="Pfam" id="PF25898"/>
    </source>
</evidence>
<feature type="chain" id="PRO_5004716297" evidence="2">
    <location>
        <begin position="22"/>
        <end position="661"/>
    </location>
</feature>
<dbReference type="HOGENOM" id="CLU_413473_0_0_1"/>
<feature type="domain" description="LolA-like" evidence="3">
    <location>
        <begin position="249"/>
        <end position="464"/>
    </location>
</feature>
<feature type="domain" description="DUF7959" evidence="4">
    <location>
        <begin position="489"/>
        <end position="569"/>
    </location>
</feature>
<name>V4AT95_LOTGI</name>
<dbReference type="InterPro" id="IPR058831">
    <property type="entry name" value="LolA-like_dom_2nd"/>
</dbReference>
<dbReference type="Pfam" id="PF25899">
    <property type="entry name" value="DUF7959"/>
    <property type="match status" value="1"/>
</dbReference>
<dbReference type="KEGG" id="lgi:LOTGIDRAFT_231728"/>
<protein>
    <submittedName>
        <fullName evidence="5">Uncharacterized protein</fullName>
    </submittedName>
</protein>
<dbReference type="InterPro" id="IPR058265">
    <property type="entry name" value="DUF7959"/>
</dbReference>